<evidence type="ECO:0000313" key="1">
    <source>
        <dbReference type="EMBL" id="MPC85488.1"/>
    </source>
</evidence>
<keyword evidence="2" id="KW-1185">Reference proteome</keyword>
<organism evidence="1 2">
    <name type="scientific">Portunus trituberculatus</name>
    <name type="common">Swimming crab</name>
    <name type="synonym">Neptunus trituberculatus</name>
    <dbReference type="NCBI Taxonomy" id="210409"/>
    <lineage>
        <taxon>Eukaryota</taxon>
        <taxon>Metazoa</taxon>
        <taxon>Ecdysozoa</taxon>
        <taxon>Arthropoda</taxon>
        <taxon>Crustacea</taxon>
        <taxon>Multicrustacea</taxon>
        <taxon>Malacostraca</taxon>
        <taxon>Eumalacostraca</taxon>
        <taxon>Eucarida</taxon>
        <taxon>Decapoda</taxon>
        <taxon>Pleocyemata</taxon>
        <taxon>Brachyura</taxon>
        <taxon>Eubrachyura</taxon>
        <taxon>Portunoidea</taxon>
        <taxon>Portunidae</taxon>
        <taxon>Portuninae</taxon>
        <taxon>Portunus</taxon>
    </lineage>
</organism>
<name>A0A5B7IXY6_PORTR</name>
<gene>
    <name evidence="1" type="ORF">E2C01_080266</name>
</gene>
<proteinExistence type="predicted"/>
<accession>A0A5B7IXY6</accession>
<sequence>MKLDSFYFITRNQQETLLEEILCVWRGGEAVYPAGAYLNKSSLFFQQSTYCTFSLLTTLSSPVCKKPTITSPRNFR</sequence>
<dbReference type="EMBL" id="VSRR010068592">
    <property type="protein sequence ID" value="MPC85488.1"/>
    <property type="molecule type" value="Genomic_DNA"/>
</dbReference>
<dbReference type="Proteomes" id="UP000324222">
    <property type="component" value="Unassembled WGS sequence"/>
</dbReference>
<dbReference type="AlphaFoldDB" id="A0A5B7IXY6"/>
<comment type="caution">
    <text evidence="1">The sequence shown here is derived from an EMBL/GenBank/DDBJ whole genome shotgun (WGS) entry which is preliminary data.</text>
</comment>
<reference evidence="1 2" key="1">
    <citation type="submission" date="2019-05" db="EMBL/GenBank/DDBJ databases">
        <title>Another draft genome of Portunus trituberculatus and its Hox gene families provides insights of decapod evolution.</title>
        <authorList>
            <person name="Jeong J.-H."/>
            <person name="Song I."/>
            <person name="Kim S."/>
            <person name="Choi T."/>
            <person name="Kim D."/>
            <person name="Ryu S."/>
            <person name="Kim W."/>
        </authorList>
    </citation>
    <scope>NUCLEOTIDE SEQUENCE [LARGE SCALE GENOMIC DNA]</scope>
    <source>
        <tissue evidence="1">Muscle</tissue>
    </source>
</reference>
<evidence type="ECO:0000313" key="2">
    <source>
        <dbReference type="Proteomes" id="UP000324222"/>
    </source>
</evidence>
<protein>
    <submittedName>
        <fullName evidence="1">Uncharacterized protein</fullName>
    </submittedName>
</protein>